<evidence type="ECO:0000256" key="3">
    <source>
        <dbReference type="SAM" id="Phobius"/>
    </source>
</evidence>
<protein>
    <submittedName>
        <fullName evidence="4">Uncharacterized protein</fullName>
    </submittedName>
</protein>
<dbReference type="EMBL" id="ML991811">
    <property type="protein sequence ID" value="KAF2232911.1"/>
    <property type="molecule type" value="Genomic_DNA"/>
</dbReference>
<accession>A0A6A6H4Y2</accession>
<dbReference type="PANTHER" id="PTHR34598">
    <property type="entry name" value="BLL6449 PROTEIN"/>
    <property type="match status" value="1"/>
</dbReference>
<gene>
    <name evidence="4" type="ORF">EV356DRAFT_233094</name>
</gene>
<dbReference type="NCBIfam" id="NF041278">
    <property type="entry name" value="CmcJ_NvfI_EfuI"/>
    <property type="match status" value="1"/>
</dbReference>
<name>A0A6A6H4Y2_VIRVR</name>
<dbReference type="AlphaFoldDB" id="A0A6A6H4Y2"/>
<evidence type="ECO:0000256" key="1">
    <source>
        <dbReference type="ARBA" id="ARBA00023002"/>
    </source>
</evidence>
<evidence type="ECO:0000313" key="5">
    <source>
        <dbReference type="Proteomes" id="UP000800092"/>
    </source>
</evidence>
<evidence type="ECO:0000256" key="2">
    <source>
        <dbReference type="ARBA" id="ARBA00023604"/>
    </source>
</evidence>
<sequence>MPSAATPPTPANDIQVQLEYLADLPLYKSTKPLQYVPGFENDSRSTVHLSPGPPEILHDVRTLSPDTFALDDNGFRYIKAPTKFCDWNSQDAIAREYMPQMEALLKREVEGVDEVVLFDARIRYGESSGTKTVDGMHYNPFARQVHVDQTESSIITKIRSMTELKADFLLRGRSRIINVWRPIRHPVYDCGLAIADGGALKDGDVIECDRMRRDDGQFWDTMGVVKYREGYRWYYMSEQAEEDVLIFKNYDSDKRVKARHCLHTAFDLPSPPPHSPPRQSIELRALIFTYPSPTLPAQLSPHPHAHTDLRTSTLAPLAHSLRPYPSSSSPSPAPISCSTSFSSHPPLANADLLPETFHVPASGVTIADVALLETEVARLRALLGAQTRSVVALREELEVERGRSAGDDSAEMHYIFFFFFYLFFKTWGFGIGAAAIVCDETTRMKCRLIIRLPPRVNPVRANQTPRR</sequence>
<keyword evidence="3" id="KW-0812">Transmembrane</keyword>
<comment type="similarity">
    <text evidence="2">Belongs to the asaB hydroxylase/desaturase family.</text>
</comment>
<feature type="transmembrane region" description="Helical" evidence="3">
    <location>
        <begin position="414"/>
        <end position="438"/>
    </location>
</feature>
<keyword evidence="5" id="KW-1185">Reference proteome</keyword>
<keyword evidence="3" id="KW-0472">Membrane</keyword>
<keyword evidence="1" id="KW-0560">Oxidoreductase</keyword>
<dbReference type="GO" id="GO:0016491">
    <property type="term" value="F:oxidoreductase activity"/>
    <property type="evidence" value="ECO:0007669"/>
    <property type="project" value="UniProtKB-KW"/>
</dbReference>
<keyword evidence="3" id="KW-1133">Transmembrane helix</keyword>
<dbReference type="InterPro" id="IPR044053">
    <property type="entry name" value="AsaB-like"/>
</dbReference>
<evidence type="ECO:0000313" key="4">
    <source>
        <dbReference type="EMBL" id="KAF2232911.1"/>
    </source>
</evidence>
<proteinExistence type="inferred from homology"/>
<dbReference type="PANTHER" id="PTHR34598:SF3">
    <property type="entry name" value="OXIDOREDUCTASE AN1597"/>
    <property type="match status" value="1"/>
</dbReference>
<dbReference type="Proteomes" id="UP000800092">
    <property type="component" value="Unassembled WGS sequence"/>
</dbReference>
<dbReference type="OrthoDB" id="412788at2759"/>
<organism evidence="4 5">
    <name type="scientific">Viridothelium virens</name>
    <name type="common">Speckled blister lichen</name>
    <name type="synonym">Trypethelium virens</name>
    <dbReference type="NCBI Taxonomy" id="1048519"/>
    <lineage>
        <taxon>Eukaryota</taxon>
        <taxon>Fungi</taxon>
        <taxon>Dikarya</taxon>
        <taxon>Ascomycota</taxon>
        <taxon>Pezizomycotina</taxon>
        <taxon>Dothideomycetes</taxon>
        <taxon>Dothideomycetes incertae sedis</taxon>
        <taxon>Trypetheliales</taxon>
        <taxon>Trypetheliaceae</taxon>
        <taxon>Viridothelium</taxon>
    </lineage>
</organism>
<reference evidence="4" key="1">
    <citation type="journal article" date="2020" name="Stud. Mycol.">
        <title>101 Dothideomycetes genomes: a test case for predicting lifestyles and emergence of pathogens.</title>
        <authorList>
            <person name="Haridas S."/>
            <person name="Albert R."/>
            <person name="Binder M."/>
            <person name="Bloem J."/>
            <person name="Labutti K."/>
            <person name="Salamov A."/>
            <person name="Andreopoulos B."/>
            <person name="Baker S."/>
            <person name="Barry K."/>
            <person name="Bills G."/>
            <person name="Bluhm B."/>
            <person name="Cannon C."/>
            <person name="Castanera R."/>
            <person name="Culley D."/>
            <person name="Daum C."/>
            <person name="Ezra D."/>
            <person name="Gonzalez J."/>
            <person name="Henrissat B."/>
            <person name="Kuo A."/>
            <person name="Liang C."/>
            <person name="Lipzen A."/>
            <person name="Lutzoni F."/>
            <person name="Magnuson J."/>
            <person name="Mondo S."/>
            <person name="Nolan M."/>
            <person name="Ohm R."/>
            <person name="Pangilinan J."/>
            <person name="Park H.-J."/>
            <person name="Ramirez L."/>
            <person name="Alfaro M."/>
            <person name="Sun H."/>
            <person name="Tritt A."/>
            <person name="Yoshinaga Y."/>
            <person name="Zwiers L.-H."/>
            <person name="Turgeon B."/>
            <person name="Goodwin S."/>
            <person name="Spatafora J."/>
            <person name="Crous P."/>
            <person name="Grigoriev I."/>
        </authorList>
    </citation>
    <scope>NUCLEOTIDE SEQUENCE</scope>
    <source>
        <strain evidence="4">Tuck. ex Michener</strain>
    </source>
</reference>